<dbReference type="InterPro" id="IPR019478">
    <property type="entry name" value="Sirohaem_synthase_dimer_dom"/>
</dbReference>
<evidence type="ECO:0000256" key="1">
    <source>
        <dbReference type="ARBA" id="ARBA00005010"/>
    </source>
</evidence>
<comment type="pathway">
    <text evidence="1">Porphyrin-containing compound metabolism; siroheme biosynthesis; sirohydrochlorin from precorrin-2: step 1/1.</text>
</comment>
<dbReference type="Pfam" id="PF13241">
    <property type="entry name" value="NAD_binding_7"/>
    <property type="match status" value="1"/>
</dbReference>
<dbReference type="Gene3D" id="1.10.8.610">
    <property type="entry name" value="SirC, precorrin-2 dehydrogenase, C-terminal helical domain-like"/>
    <property type="match status" value="1"/>
</dbReference>
<dbReference type="InterPro" id="IPR028161">
    <property type="entry name" value="Met8-like"/>
</dbReference>
<evidence type="ECO:0000313" key="8">
    <source>
        <dbReference type="EMBL" id="SMP54265.1"/>
    </source>
</evidence>
<dbReference type="Pfam" id="PF10414">
    <property type="entry name" value="CysG_dimeriser"/>
    <property type="match status" value="1"/>
</dbReference>
<reference evidence="8" key="1">
    <citation type="submission" date="2017-05" db="EMBL/GenBank/DDBJ databases">
        <authorList>
            <person name="Varghese N."/>
            <person name="Submissions S."/>
        </authorList>
    </citation>
    <scope>NUCLEOTIDE SEQUENCE</scope>
    <source>
        <strain evidence="8">Su22</strain>
    </source>
</reference>
<dbReference type="Gene3D" id="3.40.50.720">
    <property type="entry name" value="NAD(P)-binding Rossmann-like Domain"/>
    <property type="match status" value="1"/>
</dbReference>
<comment type="caution">
    <text evidence="8">The sequence shown here is derived from an EMBL/GenBank/DDBJ whole genome shotgun (WGS) entry which is preliminary data.</text>
</comment>
<evidence type="ECO:0000259" key="7">
    <source>
        <dbReference type="Pfam" id="PF10414"/>
    </source>
</evidence>
<accession>A0AA45WVL6</accession>
<dbReference type="SUPFAM" id="SSF51735">
    <property type="entry name" value="NAD(P)-binding Rossmann-fold domains"/>
    <property type="match status" value="1"/>
</dbReference>
<keyword evidence="4" id="KW-0520">NAD</keyword>
<protein>
    <recommendedName>
        <fullName evidence="2">precorrin-2 dehydrogenase</fullName>
        <ecNumber evidence="2">1.3.1.76</ecNumber>
    </recommendedName>
</protein>
<evidence type="ECO:0000256" key="3">
    <source>
        <dbReference type="ARBA" id="ARBA00023002"/>
    </source>
</evidence>
<keyword evidence="5" id="KW-0627">Porphyrin biosynthesis</keyword>
<dbReference type="PANTHER" id="PTHR35330">
    <property type="entry name" value="SIROHEME BIOSYNTHESIS PROTEIN MET8"/>
    <property type="match status" value="1"/>
</dbReference>
<dbReference type="PANTHER" id="PTHR35330:SF1">
    <property type="entry name" value="SIROHEME BIOSYNTHESIS PROTEIN MET8"/>
    <property type="match status" value="1"/>
</dbReference>
<proteinExistence type="predicted"/>
<dbReference type="InterPro" id="IPR006367">
    <property type="entry name" value="Sirohaem_synthase_N"/>
</dbReference>
<dbReference type="AlphaFoldDB" id="A0AA45WVL6"/>
<evidence type="ECO:0000256" key="2">
    <source>
        <dbReference type="ARBA" id="ARBA00012400"/>
    </source>
</evidence>
<evidence type="ECO:0000313" key="9">
    <source>
        <dbReference type="Proteomes" id="UP001158066"/>
    </source>
</evidence>
<dbReference type="InterPro" id="IPR042518">
    <property type="entry name" value="SirC_C"/>
</dbReference>
<dbReference type="RefSeq" id="WP_283409029.1">
    <property type="nucleotide sequence ID" value="NZ_FXUF01000005.1"/>
</dbReference>
<keyword evidence="3" id="KW-0560">Oxidoreductase</keyword>
<dbReference type="GO" id="GO:0019354">
    <property type="term" value="P:siroheme biosynthetic process"/>
    <property type="evidence" value="ECO:0007669"/>
    <property type="project" value="InterPro"/>
</dbReference>
<gene>
    <name evidence="8" type="ORF">SAMN06296020_105105</name>
</gene>
<evidence type="ECO:0000256" key="5">
    <source>
        <dbReference type="ARBA" id="ARBA00023244"/>
    </source>
</evidence>
<dbReference type="GO" id="GO:0043115">
    <property type="term" value="F:precorrin-2 dehydrogenase activity"/>
    <property type="evidence" value="ECO:0007669"/>
    <property type="project" value="UniProtKB-EC"/>
</dbReference>
<dbReference type="EMBL" id="FXUF01000005">
    <property type="protein sequence ID" value="SMP54265.1"/>
    <property type="molecule type" value="Genomic_DNA"/>
</dbReference>
<sequence>MKTPPQRDYFPILLQLTGHPCLVIGGGRVAYRKIQSLLQAGARVTVISPQMVPELEALATAHAADAQPEGTASLRLIHRPYAPGDLQGYRLIFAATGNREVNEACRQEAEHSGALLNVVDVPDLCDFIMPAVHQQGDLLFMVCSQGKSPMLTKRLRQELQQRYGPAYGRVAEVMGELRQQAFQDLPDIRHRREVFRHLIEDGPVDEALTLPPEEARQHLWAAYRQMTKQDET</sequence>
<feature type="domain" description="Sirohaem synthase dimerisation" evidence="7">
    <location>
        <begin position="166"/>
        <end position="209"/>
    </location>
</feature>
<dbReference type="SUPFAM" id="SSF75615">
    <property type="entry name" value="Siroheme synthase middle domains-like"/>
    <property type="match status" value="1"/>
</dbReference>
<organism evidence="8 9">
    <name type="scientific">Anoxynatronum buryatiense</name>
    <dbReference type="NCBI Taxonomy" id="489973"/>
    <lineage>
        <taxon>Bacteria</taxon>
        <taxon>Bacillati</taxon>
        <taxon>Bacillota</taxon>
        <taxon>Clostridia</taxon>
        <taxon>Eubacteriales</taxon>
        <taxon>Clostridiaceae</taxon>
        <taxon>Anoxynatronum</taxon>
    </lineage>
</organism>
<dbReference type="NCBIfam" id="TIGR01470">
    <property type="entry name" value="cysG_Nterm"/>
    <property type="match status" value="1"/>
</dbReference>
<evidence type="ECO:0000256" key="4">
    <source>
        <dbReference type="ARBA" id="ARBA00023027"/>
    </source>
</evidence>
<evidence type="ECO:0000256" key="6">
    <source>
        <dbReference type="ARBA" id="ARBA00047561"/>
    </source>
</evidence>
<comment type="catalytic activity">
    <reaction evidence="6">
        <text>precorrin-2 + NAD(+) = sirohydrochlorin + NADH + 2 H(+)</text>
        <dbReference type="Rhea" id="RHEA:15613"/>
        <dbReference type="ChEBI" id="CHEBI:15378"/>
        <dbReference type="ChEBI" id="CHEBI:57540"/>
        <dbReference type="ChEBI" id="CHEBI:57945"/>
        <dbReference type="ChEBI" id="CHEBI:58351"/>
        <dbReference type="ChEBI" id="CHEBI:58827"/>
        <dbReference type="EC" id="1.3.1.76"/>
    </reaction>
</comment>
<dbReference type="InterPro" id="IPR036291">
    <property type="entry name" value="NAD(P)-bd_dom_sf"/>
</dbReference>
<name>A0AA45WVL6_9CLOT</name>
<dbReference type="Proteomes" id="UP001158066">
    <property type="component" value="Unassembled WGS sequence"/>
</dbReference>
<dbReference type="EC" id="1.3.1.76" evidence="2"/>
<dbReference type="GO" id="GO:0004325">
    <property type="term" value="F:ferrochelatase activity"/>
    <property type="evidence" value="ECO:0007669"/>
    <property type="project" value="InterPro"/>
</dbReference>
<keyword evidence="9" id="KW-1185">Reference proteome</keyword>